<dbReference type="GO" id="GO:0032259">
    <property type="term" value="P:methylation"/>
    <property type="evidence" value="ECO:0007669"/>
    <property type="project" value="UniProtKB-KW"/>
</dbReference>
<dbReference type="PANTHER" id="PTHR11727">
    <property type="entry name" value="DIMETHYLADENOSINE TRANSFERASE"/>
    <property type="match status" value="1"/>
</dbReference>
<dbReference type="GO" id="GO:0034245">
    <property type="term" value="C:mitochondrial DNA-directed RNA polymerase complex"/>
    <property type="evidence" value="ECO:0007669"/>
    <property type="project" value="TreeGrafter"/>
</dbReference>
<keyword evidence="3 7" id="KW-0808">Transferase</keyword>
<dbReference type="Gene3D" id="1.10.8.100">
    <property type="entry name" value="Ribosomal RNA adenine dimethylase-like, domain 2"/>
    <property type="match status" value="1"/>
</dbReference>
<dbReference type="GO" id="GO:0006391">
    <property type="term" value="P:transcription initiation at mitochondrial promoter"/>
    <property type="evidence" value="ECO:0007669"/>
    <property type="project" value="TreeGrafter"/>
</dbReference>
<evidence type="ECO:0000256" key="6">
    <source>
        <dbReference type="ARBA" id="ARBA00024915"/>
    </source>
</evidence>
<dbReference type="GO" id="GO:0003723">
    <property type="term" value="F:RNA binding"/>
    <property type="evidence" value="ECO:0007669"/>
    <property type="project" value="UniProtKB-KW"/>
</dbReference>
<keyword evidence="7" id="KW-0698">rRNA processing</keyword>
<dbReference type="SUPFAM" id="SSF53335">
    <property type="entry name" value="S-adenosyl-L-methionine-dependent methyltransferases"/>
    <property type="match status" value="1"/>
</dbReference>
<evidence type="ECO:0000256" key="3">
    <source>
        <dbReference type="ARBA" id="ARBA00022679"/>
    </source>
</evidence>
<evidence type="ECO:0000256" key="2">
    <source>
        <dbReference type="ARBA" id="ARBA00022603"/>
    </source>
</evidence>
<keyword evidence="4 7" id="KW-0949">S-adenosyl-L-methionine</keyword>
<reference evidence="10" key="2">
    <citation type="journal article" date="2017" name="Genome Announc.">
        <title>Genome sequences of Cyberlindnera fabianii 65, Pichia kudriavzevii 129, and Saccharomyces cerevisiae 131 isolated from fermented masau fruits in Zimbabwe.</title>
        <authorList>
            <person name="van Rijswijck I.M.H."/>
            <person name="Derks M.F.L."/>
            <person name="Abee T."/>
            <person name="de Ridder D."/>
            <person name="Smid E.J."/>
        </authorList>
    </citation>
    <scope>NUCLEOTIDE SEQUENCE [LARGE SCALE GENOMIC DNA]</scope>
    <source>
        <strain evidence="10">65</strain>
    </source>
</reference>
<keyword evidence="2 7" id="KW-0489">Methyltransferase</keyword>
<organism evidence="8">
    <name type="scientific">Cyberlindnera fabianii</name>
    <name type="common">Yeast</name>
    <name type="synonym">Hansenula fabianii</name>
    <dbReference type="NCBI Taxonomy" id="36022"/>
    <lineage>
        <taxon>Eukaryota</taxon>
        <taxon>Fungi</taxon>
        <taxon>Dikarya</taxon>
        <taxon>Ascomycota</taxon>
        <taxon>Saccharomycotina</taxon>
        <taxon>Saccharomycetes</taxon>
        <taxon>Phaffomycetales</taxon>
        <taxon>Phaffomycetaceae</taxon>
        <taxon>Cyberlindnera</taxon>
    </lineage>
</organism>
<comment type="function">
    <text evidence="6">Mitochondrial transcription factor that confers selective promoter recognition on the core subunit of the yeast mitochondrial RNA polymerase. Interacts with DNA in a non-specific manner.</text>
</comment>
<keyword evidence="10" id="KW-1185">Reference proteome</keyword>
<dbReference type="VEuPathDB" id="FungiDB:BON22_3928"/>
<dbReference type="PANTHER" id="PTHR11727:SF17">
    <property type="entry name" value="DIMETHYLADENOSINE TRANSFERASE 1, MITOCHONDRIAL"/>
    <property type="match status" value="1"/>
</dbReference>
<keyword evidence="5" id="KW-0694">RNA-binding</keyword>
<evidence type="ECO:0000256" key="4">
    <source>
        <dbReference type="ARBA" id="ARBA00022691"/>
    </source>
</evidence>
<dbReference type="InterPro" id="IPR023165">
    <property type="entry name" value="rRNA_Ade_diMease-like_C"/>
</dbReference>
<dbReference type="EC" id="2.1.1.-" evidence="7"/>
<evidence type="ECO:0000313" key="10">
    <source>
        <dbReference type="Proteomes" id="UP000189513"/>
    </source>
</evidence>
<dbReference type="GO" id="GO:0005759">
    <property type="term" value="C:mitochondrial matrix"/>
    <property type="evidence" value="ECO:0007669"/>
    <property type="project" value="TreeGrafter"/>
</dbReference>
<name>A0A061B344_CYBFA</name>
<evidence type="ECO:0000256" key="1">
    <source>
        <dbReference type="ARBA" id="ARBA00004173"/>
    </source>
</evidence>
<accession>A0A061B344</accession>
<dbReference type="Gene3D" id="3.40.50.150">
    <property type="entry name" value="Vaccinia Virus protein VP39"/>
    <property type="match status" value="1"/>
</dbReference>
<proteinExistence type="inferred from homology"/>
<dbReference type="InterPro" id="IPR001737">
    <property type="entry name" value="KsgA/Erm"/>
</dbReference>
<evidence type="ECO:0000256" key="7">
    <source>
        <dbReference type="RuleBase" id="RU362106"/>
    </source>
</evidence>
<evidence type="ECO:0000256" key="5">
    <source>
        <dbReference type="ARBA" id="ARBA00022884"/>
    </source>
</evidence>
<dbReference type="OMA" id="WDYVTKH"/>
<dbReference type="AlphaFoldDB" id="A0A061B344"/>
<dbReference type="GO" id="GO:0008168">
    <property type="term" value="F:methyltransferase activity"/>
    <property type="evidence" value="ECO:0007669"/>
    <property type="project" value="UniProtKB-KW"/>
</dbReference>
<dbReference type="GO" id="GO:0006364">
    <property type="term" value="P:rRNA processing"/>
    <property type="evidence" value="ECO:0007669"/>
    <property type="project" value="UniProtKB-KW"/>
</dbReference>
<dbReference type="STRING" id="36022.A0A061B344"/>
<evidence type="ECO:0000313" key="9">
    <source>
        <dbReference type="EMBL" id="ONH66252.1"/>
    </source>
</evidence>
<dbReference type="Pfam" id="PF00398">
    <property type="entry name" value="RrnaAD"/>
    <property type="match status" value="1"/>
</dbReference>
<dbReference type="GO" id="GO:0034246">
    <property type="term" value="F:mitochondrial transcription factor activity"/>
    <property type="evidence" value="ECO:0007669"/>
    <property type="project" value="TreeGrafter"/>
</dbReference>
<comment type="similarity">
    <text evidence="7">Belongs to the class I-like SAM-binding methyltransferase superfamily. rRNA adenine N(6)-methyltransferase family.</text>
</comment>
<dbReference type="Proteomes" id="UP000189513">
    <property type="component" value="Unassembled WGS sequence"/>
</dbReference>
<dbReference type="EMBL" id="MPUK01000008">
    <property type="protein sequence ID" value="ONH66252.1"/>
    <property type="molecule type" value="Genomic_DNA"/>
</dbReference>
<comment type="subcellular location">
    <subcellularLocation>
        <location evidence="1">Mitochondrion</location>
    </subcellularLocation>
</comment>
<dbReference type="OrthoDB" id="16079at2759"/>
<reference evidence="8" key="1">
    <citation type="journal article" date="2014" name="Genome Announc.">
        <title>Genome sequence of the yeast Cyberlindnera fabianii (Hansenula fabianii).</title>
        <authorList>
            <person name="Freel K.C."/>
            <person name="Sarilar V."/>
            <person name="Neuveglise C."/>
            <person name="Devillers H."/>
            <person name="Friedrich A."/>
            <person name="Schacherer J."/>
        </authorList>
    </citation>
    <scope>NUCLEOTIDE SEQUENCE</scope>
    <source>
        <strain evidence="8">YJS4271</strain>
    </source>
</reference>
<reference evidence="9" key="3">
    <citation type="submission" date="2017-01" db="EMBL/GenBank/DDBJ databases">
        <authorList>
            <person name="Mah S.A."/>
            <person name="Swanson W.J."/>
            <person name="Moy G.W."/>
            <person name="Vacquier V.D."/>
        </authorList>
    </citation>
    <scope>NUCLEOTIDE SEQUENCE [LARGE SCALE GENOMIC DNA]</scope>
    <source>
        <strain evidence="9">65</strain>
    </source>
</reference>
<gene>
    <name evidence="9" type="ORF">BON22_3928</name>
    <name evidence="8" type="ORF">CYFA0S_14e02278g</name>
</gene>
<dbReference type="InterPro" id="IPR029063">
    <property type="entry name" value="SAM-dependent_MTases_sf"/>
</dbReference>
<evidence type="ECO:0000313" key="8">
    <source>
        <dbReference type="EMBL" id="CDR44367.1"/>
    </source>
</evidence>
<dbReference type="EMBL" id="LK052899">
    <property type="protein sequence ID" value="CDR44367.1"/>
    <property type="molecule type" value="Genomic_DNA"/>
</dbReference>
<sequence>MVRVPLPPIPQIRKYLNTSFLTNPKIATKIADSLNYNYNGKDLSILDVYSGNMLMSCALHNALRPNQHLLLEPRLAFSKHIDDHITSLSSSDSTSSHTMEHLKLNPFNWSTYLELTDPKTGILQPGKETRDHIHSKLLMTGYIHEEGLLMQWLACMGNQNWIQRFGNVRMLLWVPEASAIKVLAGAGAAARHKCSLVRETFSDTRLLATTDTPKLAKDAFDKTTLREGKTLVIDADDFSGSPMSLLEINPKDHSIEDVYSWDFVTKNLMILRTKTVAESVRNLGAGAGEYFDDKLPRELMKKRVKDLVADDFVHITRVFDLWAFKPDDLWESTIDL</sequence>
<protein>
    <recommendedName>
        <fullName evidence="7">rRNA adenine N(6)-methyltransferase</fullName>
        <ecNumber evidence="7">2.1.1.-</ecNumber>
    </recommendedName>
</protein>